<organism evidence="1 2">
    <name type="scientific">Pseudomonas syringae pv. atrofaciens</name>
    <dbReference type="NCBI Taxonomy" id="192087"/>
    <lineage>
        <taxon>Bacteria</taxon>
        <taxon>Pseudomonadati</taxon>
        <taxon>Pseudomonadota</taxon>
        <taxon>Gammaproteobacteria</taxon>
        <taxon>Pseudomonadales</taxon>
        <taxon>Pseudomonadaceae</taxon>
        <taxon>Pseudomonas</taxon>
        <taxon>Pseudomonas syringae</taxon>
    </lineage>
</organism>
<evidence type="ECO:0000313" key="2">
    <source>
        <dbReference type="Proteomes" id="UP000240475"/>
    </source>
</evidence>
<dbReference type="Proteomes" id="UP000240475">
    <property type="component" value="Chromosome"/>
</dbReference>
<dbReference type="EMBL" id="CP028490">
    <property type="protein sequence ID" value="AVX26346.1"/>
    <property type="molecule type" value="Genomic_DNA"/>
</dbReference>
<name>A0AAD0N052_PSESX</name>
<dbReference type="AlphaFoldDB" id="A0AAD0N052"/>
<reference evidence="1 2" key="1">
    <citation type="submission" date="2018-04" db="EMBL/GenBank/DDBJ databases">
        <authorList>
            <person name="Cha J.-S."/>
        </authorList>
    </citation>
    <scope>NUCLEOTIDE SEQUENCE [LARGE SCALE GENOMIC DNA]</scope>
    <source>
        <strain evidence="1 2">LMG5095</strain>
    </source>
</reference>
<gene>
    <name evidence="1" type="ORF">DA456_24770</name>
</gene>
<evidence type="ECO:0000313" key="1">
    <source>
        <dbReference type="EMBL" id="AVX26346.1"/>
    </source>
</evidence>
<sequence>MPTPVPPLYETVTLIDVKLASAYYPILVDLARHKYCLTYGGLVQRAKDEYPKNNIVQNAIPVSTGRRLDVVRMFTSERDMPDLTSLVISKGSGECGPGFRRNFDPVTAREAVFAFDWSDVTMDFDGFIDHTEQAIKPRRTVSKGVALKLMSDYNLRHRSTLPADIRERREEIIDLIMEGFTQEEAFQMVQQAI</sequence>
<protein>
    <submittedName>
        <fullName evidence="1">Uncharacterized protein</fullName>
    </submittedName>
</protein>
<accession>A0AAD0N052</accession>
<proteinExistence type="predicted"/>